<dbReference type="Gene3D" id="3.90.1210.10">
    <property type="entry name" value="Antifreeze-like/N-acetylneuraminic acid synthase C-terminal domain"/>
    <property type="match status" value="1"/>
</dbReference>
<feature type="domain" description="Flagella basal body P-ring formation protein FlgA SAF" evidence="2">
    <location>
        <begin position="42"/>
        <end position="112"/>
    </location>
</feature>
<gene>
    <name evidence="3" type="ORF">SAMN05216362_10527</name>
</gene>
<evidence type="ECO:0000313" key="3">
    <source>
        <dbReference type="EMBL" id="SEP98827.1"/>
    </source>
</evidence>
<dbReference type="Proteomes" id="UP000199427">
    <property type="component" value="Unassembled WGS sequence"/>
</dbReference>
<dbReference type="InterPro" id="IPR017585">
    <property type="entry name" value="SAF_FlgA"/>
</dbReference>
<accession>A0A1H9CCU7</accession>
<name>A0A1H9CCU7_9BACI</name>
<proteinExistence type="predicted"/>
<protein>
    <submittedName>
        <fullName evidence="3">Pilus assembly protein CpaB</fullName>
    </submittedName>
</protein>
<evidence type="ECO:0000259" key="2">
    <source>
        <dbReference type="Pfam" id="PF13144"/>
    </source>
</evidence>
<dbReference type="EMBL" id="FOES01000005">
    <property type="protein sequence ID" value="SEP98827.1"/>
    <property type="molecule type" value="Genomic_DNA"/>
</dbReference>
<organism evidence="3 4">
    <name type="scientific">Piscibacillus halophilus</name>
    <dbReference type="NCBI Taxonomy" id="571933"/>
    <lineage>
        <taxon>Bacteria</taxon>
        <taxon>Bacillati</taxon>
        <taxon>Bacillota</taxon>
        <taxon>Bacilli</taxon>
        <taxon>Bacillales</taxon>
        <taxon>Bacillaceae</taxon>
        <taxon>Piscibacillus</taxon>
    </lineage>
</organism>
<reference evidence="3 4" key="1">
    <citation type="submission" date="2016-10" db="EMBL/GenBank/DDBJ databases">
        <authorList>
            <person name="de Groot N.N."/>
        </authorList>
    </citation>
    <scope>NUCLEOTIDE SEQUENCE [LARGE SCALE GENOMIC DNA]</scope>
    <source>
        <strain evidence="3 4">DSM 21633</strain>
    </source>
</reference>
<dbReference type="OrthoDB" id="2989382at2"/>
<dbReference type="CDD" id="cd11614">
    <property type="entry name" value="SAF_CpaB_FlgA_like"/>
    <property type="match status" value="1"/>
</dbReference>
<dbReference type="STRING" id="571933.SAMN05216362_10527"/>
<feature type="compositionally biased region" description="Acidic residues" evidence="1">
    <location>
        <begin position="206"/>
        <end position="241"/>
    </location>
</feature>
<evidence type="ECO:0000256" key="1">
    <source>
        <dbReference type="SAM" id="MobiDB-lite"/>
    </source>
</evidence>
<evidence type="ECO:0000313" key="4">
    <source>
        <dbReference type="Proteomes" id="UP000199427"/>
    </source>
</evidence>
<keyword evidence="4" id="KW-1185">Reference proteome</keyword>
<feature type="region of interest" description="Disordered" evidence="1">
    <location>
        <begin position="200"/>
        <end position="241"/>
    </location>
</feature>
<sequence length="241" mass="26864">MLESKRKAIIFLILAILLAATSGYLILQKVQSLNNDLGSFVTVYKANGEISSRKIITPNDVTTEQIPQRYLRDEYITSDAELRNMVSLVPLSEGEIITNSMLKEASAITDENTRIISLIQSEKVYFDEVLAPGDRADIIVSHEFDDEPVTEIFMEDVSVIQTANQSGDFAGARLEIPFDRVTELVHLQNYADSLRVVRANVSENEPSGEVETPQDESGDGEEAENENNNEENDSEDESDED</sequence>
<dbReference type="Pfam" id="PF13144">
    <property type="entry name" value="ChapFlgA"/>
    <property type="match status" value="1"/>
</dbReference>
<dbReference type="AlphaFoldDB" id="A0A1H9CCU7"/>
<dbReference type="RefSeq" id="WP_091772764.1">
    <property type="nucleotide sequence ID" value="NZ_CAESCL010000028.1"/>
</dbReference>